<dbReference type="AlphaFoldDB" id="A0AAJ4RA90"/>
<evidence type="ECO:0000313" key="5">
    <source>
        <dbReference type="Proteomes" id="UP000270581"/>
    </source>
</evidence>
<feature type="region of interest" description="Disordered" evidence="2">
    <location>
        <begin position="1"/>
        <end position="20"/>
    </location>
</feature>
<sequence>MDGGYDATETATATSGSQPSFGGAVAIIALTGAALIALRRDN</sequence>
<keyword evidence="3" id="KW-1133">Transmembrane helix</keyword>
<keyword evidence="5" id="KW-1185">Reference proteome</keyword>
<dbReference type="EMBL" id="RJJC01000001">
    <property type="protein sequence ID" value="RNJ27130.1"/>
    <property type="molecule type" value="Genomic_DNA"/>
</dbReference>
<evidence type="ECO:0000256" key="3">
    <source>
        <dbReference type="SAM" id="Phobius"/>
    </source>
</evidence>
<comment type="caution">
    <text evidence="4">The sequence shown here is derived from an EMBL/GenBank/DDBJ whole genome shotgun (WGS) entry which is preliminary data.</text>
</comment>
<keyword evidence="3" id="KW-0472">Membrane</keyword>
<reference evidence="4 5" key="1">
    <citation type="submission" date="2018-11" db="EMBL/GenBank/DDBJ databases">
        <title>Genome sequences of Natronomonas sp. CBA1133.</title>
        <authorList>
            <person name="Roh S.W."/>
            <person name="Cha I.-T."/>
        </authorList>
    </citation>
    <scope>NUCLEOTIDE SEQUENCE [LARGE SCALE GENOMIC DNA]</scope>
    <source>
        <strain evidence="4 5">CBA1133</strain>
    </source>
</reference>
<dbReference type="GO" id="GO:0030115">
    <property type="term" value="C:S-layer"/>
    <property type="evidence" value="ECO:0007669"/>
    <property type="project" value="UniProtKB-SubCell"/>
</dbReference>
<dbReference type="RefSeq" id="WP_123124422.1">
    <property type="nucleotide sequence ID" value="NZ_RJJC01000001.1"/>
</dbReference>
<protein>
    <submittedName>
        <fullName evidence="4">PGF-CTERM sorting domain-containing protein</fullName>
    </submittedName>
</protein>
<name>A0AAJ4RA90_9EURY</name>
<accession>A0AAJ4RA90</accession>
<dbReference type="Proteomes" id="UP000270581">
    <property type="component" value="Unassembled WGS sequence"/>
</dbReference>
<dbReference type="InterPro" id="IPR026371">
    <property type="entry name" value="PGF_CTERM"/>
</dbReference>
<dbReference type="GO" id="GO:0005886">
    <property type="term" value="C:plasma membrane"/>
    <property type="evidence" value="ECO:0007669"/>
    <property type="project" value="UniProtKB-SubCell"/>
</dbReference>
<organism evidence="4 5">
    <name type="scientific">Halosegnis longus</name>
    <dbReference type="NCBI Taxonomy" id="2216012"/>
    <lineage>
        <taxon>Archaea</taxon>
        <taxon>Methanobacteriati</taxon>
        <taxon>Methanobacteriota</taxon>
        <taxon>Stenosarchaea group</taxon>
        <taxon>Halobacteria</taxon>
        <taxon>Halobacteriales</taxon>
        <taxon>Natronomonadaceae</taxon>
        <taxon>Halosegnis</taxon>
    </lineage>
</organism>
<keyword evidence="3" id="KW-0812">Transmembrane</keyword>
<feature type="transmembrane region" description="Helical" evidence="3">
    <location>
        <begin position="20"/>
        <end position="38"/>
    </location>
</feature>
<gene>
    <name evidence="4" type="ORF">Nmn1133_10910</name>
</gene>
<dbReference type="NCBIfam" id="TIGR04126">
    <property type="entry name" value="PGF_CTERM"/>
    <property type="match status" value="1"/>
</dbReference>
<evidence type="ECO:0000256" key="1">
    <source>
        <dbReference type="ARBA" id="ARBA00022729"/>
    </source>
</evidence>
<evidence type="ECO:0000313" key="4">
    <source>
        <dbReference type="EMBL" id="RNJ27130.1"/>
    </source>
</evidence>
<keyword evidence="1" id="KW-0732">Signal</keyword>
<proteinExistence type="predicted"/>
<evidence type="ECO:0000256" key="2">
    <source>
        <dbReference type="SAM" id="MobiDB-lite"/>
    </source>
</evidence>
<feature type="compositionally biased region" description="Polar residues" evidence="2">
    <location>
        <begin position="9"/>
        <end position="20"/>
    </location>
</feature>